<dbReference type="SFLD" id="SFLDG01206">
    <property type="entry name" value="Xi.1"/>
    <property type="match status" value="1"/>
</dbReference>
<feature type="binding site" evidence="2">
    <location>
        <begin position="117"/>
        <end position="120"/>
    </location>
    <ligand>
        <name>glutathione</name>
        <dbReference type="ChEBI" id="CHEBI:57925"/>
    </ligand>
</feature>
<evidence type="ECO:0000256" key="3">
    <source>
        <dbReference type="PIRSR" id="PIRSR015753-3"/>
    </source>
</evidence>
<proteinExistence type="predicted"/>
<dbReference type="Proteomes" id="UP000799770">
    <property type="component" value="Unassembled WGS sequence"/>
</dbReference>
<dbReference type="Pfam" id="PF13409">
    <property type="entry name" value="GST_N_2"/>
    <property type="match status" value="1"/>
</dbReference>
<keyword evidence="5" id="KW-0808">Transferase</keyword>
<reference evidence="5" key="1">
    <citation type="journal article" date="2020" name="Stud. Mycol.">
        <title>101 Dothideomycetes genomes: a test case for predicting lifestyles and emergence of pathogens.</title>
        <authorList>
            <person name="Haridas S."/>
            <person name="Albert R."/>
            <person name="Binder M."/>
            <person name="Bloem J."/>
            <person name="Labutti K."/>
            <person name="Salamov A."/>
            <person name="Andreopoulos B."/>
            <person name="Baker S."/>
            <person name="Barry K."/>
            <person name="Bills G."/>
            <person name="Bluhm B."/>
            <person name="Cannon C."/>
            <person name="Castanera R."/>
            <person name="Culley D."/>
            <person name="Daum C."/>
            <person name="Ezra D."/>
            <person name="Gonzalez J."/>
            <person name="Henrissat B."/>
            <person name="Kuo A."/>
            <person name="Liang C."/>
            <person name="Lipzen A."/>
            <person name="Lutzoni F."/>
            <person name="Magnuson J."/>
            <person name="Mondo S."/>
            <person name="Nolan M."/>
            <person name="Ohm R."/>
            <person name="Pangilinan J."/>
            <person name="Park H.-J."/>
            <person name="Ramirez L."/>
            <person name="Alfaro M."/>
            <person name="Sun H."/>
            <person name="Tritt A."/>
            <person name="Yoshinaga Y."/>
            <person name="Zwiers L.-H."/>
            <person name="Turgeon B."/>
            <person name="Goodwin S."/>
            <person name="Spatafora J."/>
            <person name="Crous P."/>
            <person name="Grigoriev I."/>
        </authorList>
    </citation>
    <scope>NUCLEOTIDE SEQUENCE</scope>
    <source>
        <strain evidence="5">CBS 627.86</strain>
    </source>
</reference>
<dbReference type="InterPro" id="IPR010987">
    <property type="entry name" value="Glutathione-S-Trfase_C-like"/>
</dbReference>
<dbReference type="Gene3D" id="3.40.30.10">
    <property type="entry name" value="Glutaredoxin"/>
    <property type="match status" value="1"/>
</dbReference>
<evidence type="ECO:0000313" key="5">
    <source>
        <dbReference type="EMBL" id="KAF2112211.1"/>
    </source>
</evidence>
<dbReference type="PIRSF" id="PIRSF015753">
    <property type="entry name" value="GST"/>
    <property type="match status" value="1"/>
</dbReference>
<evidence type="ECO:0000259" key="4">
    <source>
        <dbReference type="PROSITE" id="PS50405"/>
    </source>
</evidence>
<dbReference type="PROSITE" id="PS50405">
    <property type="entry name" value="GST_CTER"/>
    <property type="match status" value="1"/>
</dbReference>
<dbReference type="Pfam" id="PF13410">
    <property type="entry name" value="GST_C_2"/>
    <property type="match status" value="1"/>
</dbReference>
<dbReference type="SFLD" id="SFLDG01148">
    <property type="entry name" value="Xi_(cytGST)"/>
    <property type="match status" value="1"/>
</dbReference>
<protein>
    <submittedName>
        <fullName evidence="5">Glutathione transferase</fullName>
    </submittedName>
</protein>
<dbReference type="EMBL" id="ML977332">
    <property type="protein sequence ID" value="KAF2112211.1"/>
    <property type="molecule type" value="Genomic_DNA"/>
</dbReference>
<dbReference type="PANTHER" id="PTHR32419">
    <property type="entry name" value="GLUTATHIONYL-HYDROQUINONE REDUCTASE"/>
    <property type="match status" value="1"/>
</dbReference>
<evidence type="ECO:0000256" key="1">
    <source>
        <dbReference type="PIRSR" id="PIRSR015753-1"/>
    </source>
</evidence>
<dbReference type="SUPFAM" id="SSF52833">
    <property type="entry name" value="Thioredoxin-like"/>
    <property type="match status" value="1"/>
</dbReference>
<feature type="binding site" evidence="2">
    <location>
        <position position="84"/>
    </location>
    <ligand>
        <name>glutathione</name>
        <dbReference type="ChEBI" id="CHEBI:57925"/>
    </ligand>
</feature>
<dbReference type="GO" id="GO:0005737">
    <property type="term" value="C:cytoplasm"/>
    <property type="evidence" value="ECO:0007669"/>
    <property type="project" value="TreeGrafter"/>
</dbReference>
<dbReference type="Gene3D" id="1.20.1050.10">
    <property type="match status" value="1"/>
</dbReference>
<dbReference type="SUPFAM" id="SSF47616">
    <property type="entry name" value="GST C-terminal domain-like"/>
    <property type="match status" value="1"/>
</dbReference>
<name>A0A6A5Z1K1_9PLEO</name>
<dbReference type="InterPro" id="IPR047047">
    <property type="entry name" value="GST_Omega-like_C"/>
</dbReference>
<feature type="active site" description="Nucleophile" evidence="1">
    <location>
        <position position="51"/>
    </location>
</feature>
<feature type="site" description="Lowers pKa of active site Cys" evidence="3">
    <location>
        <position position="251"/>
    </location>
</feature>
<dbReference type="GO" id="GO:0004364">
    <property type="term" value="F:glutathione transferase activity"/>
    <property type="evidence" value="ECO:0007669"/>
    <property type="project" value="InterPro"/>
</dbReference>
<dbReference type="InterPro" id="IPR004045">
    <property type="entry name" value="Glutathione_S-Trfase_N"/>
</dbReference>
<dbReference type="SFLD" id="SFLDS00019">
    <property type="entry name" value="Glutathione_Transferase_(cytos"/>
    <property type="match status" value="1"/>
</dbReference>
<dbReference type="AlphaFoldDB" id="A0A6A5Z1K1"/>
<dbReference type="InterPro" id="IPR036249">
    <property type="entry name" value="Thioredoxin-like_sf"/>
</dbReference>
<feature type="site" description="Lowers pKa of active site Cys" evidence="3">
    <location>
        <position position="302"/>
    </location>
</feature>
<feature type="binding site" evidence="2">
    <location>
        <begin position="135"/>
        <end position="136"/>
    </location>
    <ligand>
        <name>glutathione</name>
        <dbReference type="ChEBI" id="CHEBI:57925"/>
    </ligand>
</feature>
<dbReference type="PANTHER" id="PTHR32419:SF25">
    <property type="entry name" value="GLUTATHIONE S-TRANSFERASE (EUROFUNG)"/>
    <property type="match status" value="1"/>
</dbReference>
<evidence type="ECO:0000256" key="2">
    <source>
        <dbReference type="PIRSR" id="PIRSR015753-2"/>
    </source>
</evidence>
<feature type="active site" description="Proton donor/acceptor" evidence="1">
    <location>
        <position position="190"/>
    </location>
</feature>
<dbReference type="CDD" id="cd03190">
    <property type="entry name" value="GST_C_Omega_like"/>
    <property type="match status" value="1"/>
</dbReference>
<keyword evidence="6" id="KW-1185">Reference proteome</keyword>
<dbReference type="OrthoDB" id="2309723at2759"/>
<dbReference type="InterPro" id="IPR016639">
    <property type="entry name" value="GST_Omega/GSH"/>
</dbReference>
<sequence length="323" mass="37181">MAIDPLPLGASTEPDGNWRGMPSRFRNFVSKTSPHFPPERDRYVLYYNACCPWAHRTILAHSLKGLAGIVQLVEADARDPAQGWWFSGWRGPDRCPIYGIRYIKELYLKADPKYNGRITVPLLWDKTNQTIVNNESSEILRMFIESFDDFLPPEKREVNKGAAAYIPDHLRGEIEEMNAWVYDTVNNGVYKTGFASSQHAYDEHVRKLFESLDRLESHLADPRHQPYLFGPYITEADIRLYTTLIRFDVAYYTLFKCNLKMIRSDYPRLHAWLRRLYWSEGPETAGGAFKQTTLFEAIKRGYSSVSAGNGIIPIGPHPYILPP</sequence>
<dbReference type="InterPro" id="IPR040079">
    <property type="entry name" value="Glutathione_S-Trfase"/>
</dbReference>
<organism evidence="5 6">
    <name type="scientific">Lophiotrema nucula</name>
    <dbReference type="NCBI Taxonomy" id="690887"/>
    <lineage>
        <taxon>Eukaryota</taxon>
        <taxon>Fungi</taxon>
        <taxon>Dikarya</taxon>
        <taxon>Ascomycota</taxon>
        <taxon>Pezizomycotina</taxon>
        <taxon>Dothideomycetes</taxon>
        <taxon>Pleosporomycetidae</taxon>
        <taxon>Pleosporales</taxon>
        <taxon>Lophiotremataceae</taxon>
        <taxon>Lophiotrema</taxon>
    </lineage>
</organism>
<dbReference type="InterPro" id="IPR036282">
    <property type="entry name" value="Glutathione-S-Trfase_C_sf"/>
</dbReference>
<evidence type="ECO:0000313" key="6">
    <source>
        <dbReference type="Proteomes" id="UP000799770"/>
    </source>
</evidence>
<accession>A0A6A5Z1K1</accession>
<gene>
    <name evidence="5" type="ORF">BDV96DRAFT_581365</name>
</gene>
<feature type="domain" description="GST C-terminal" evidence="4">
    <location>
        <begin position="167"/>
        <end position="294"/>
    </location>
</feature>